<dbReference type="Gene3D" id="3.40.350.10">
    <property type="entry name" value="Creatinase/prolidase N-terminal domain"/>
    <property type="match status" value="2"/>
</dbReference>
<accession>V5WKP9</accession>
<dbReference type="InterPro" id="IPR029149">
    <property type="entry name" value="Creatin/AminoP/Spt16_N"/>
</dbReference>
<keyword evidence="7" id="KW-0031">Aminopeptidase</keyword>
<dbReference type="GO" id="GO:0005737">
    <property type="term" value="C:cytoplasm"/>
    <property type="evidence" value="ECO:0007669"/>
    <property type="project" value="UniProtKB-ARBA"/>
</dbReference>
<evidence type="ECO:0000313" key="7">
    <source>
        <dbReference type="EMBL" id="AHC16328.1"/>
    </source>
</evidence>
<organism evidence="7 8">
    <name type="scientific">Salinispira pacifica</name>
    <dbReference type="NCBI Taxonomy" id="1307761"/>
    <lineage>
        <taxon>Bacteria</taxon>
        <taxon>Pseudomonadati</taxon>
        <taxon>Spirochaetota</taxon>
        <taxon>Spirochaetia</taxon>
        <taxon>Spirochaetales</taxon>
        <taxon>Spirochaetaceae</taxon>
        <taxon>Salinispira</taxon>
    </lineage>
</organism>
<dbReference type="PANTHER" id="PTHR43763">
    <property type="entry name" value="XAA-PRO AMINOPEPTIDASE 1"/>
    <property type="match status" value="1"/>
</dbReference>
<proteinExistence type="inferred from homology"/>
<dbReference type="EC" id="3.4.11.9" evidence="7"/>
<dbReference type="CDD" id="cd01085">
    <property type="entry name" value="APP"/>
    <property type="match status" value="1"/>
</dbReference>
<feature type="domain" description="Peptidase M24 C-terminal" evidence="6">
    <location>
        <begin position="533"/>
        <end position="593"/>
    </location>
</feature>
<dbReference type="OrthoDB" id="9806388at2"/>
<dbReference type="RefSeq" id="WP_024269225.1">
    <property type="nucleotide sequence ID" value="NC_023035.1"/>
</dbReference>
<dbReference type="KEGG" id="slr:L21SP2_2982"/>
<sequence length="597" mass="67063">MSSKPSERIHLLQEYLKKQNAFAAVIPSTDPHMSEYVAERWRGRSWISAFEGSAGTVAVTQKDAALWTDSRYFLEAGRVLKNSGIALMKQGLPETPSIEQWLMQMKGKQEGARVLVAADSFALKSFESMQSELANGDISLEAAPDFLDTIWENRPGLPAEEIYAHDSTFSGETRNDRITRLREFADSRGYERILITALDEIAWLLQLRGRDVEFNPVFYAYALLETRGPVLHLCTHAENISPDLRRELEADNVHIHGYQDIGKLLTSSEGQVAADPLTLNMETASILGDRLVKLPSPVRSWKACKNPKEIESTRNVMIRDGVAMVNFLYWLEHELKDGSSLDELAVSRKITEFRSTQKNYVGDSFRSIVGFNDHGAVVHYSVDENSSSPIQGNGLLLIDSGGQYLDGTTDITRTVAVHDVDREAKHHFTLVLKGHINLASAVFPEGTPGIQLDSLARRPLWQNGLNYGHGTGHGVGFALNVHEGPQSISPRLISTPLQPGMICSNEPGYYLEGAYGIRIENLVAVGPHESYSGFLCFEDLTLCPIELSLIERDLLNDEEISWLNDYHDMVWRNLSPHLEQEQRIWLQHKTRKLQRRE</sequence>
<evidence type="ECO:0000259" key="4">
    <source>
        <dbReference type="Pfam" id="PF00557"/>
    </source>
</evidence>
<dbReference type="InterPro" id="IPR032416">
    <property type="entry name" value="Peptidase_M24_C"/>
</dbReference>
<dbReference type="Pfam" id="PF01321">
    <property type="entry name" value="Creatinase_N"/>
    <property type="match status" value="1"/>
</dbReference>
<dbReference type="GO" id="GO:0046872">
    <property type="term" value="F:metal ion binding"/>
    <property type="evidence" value="ECO:0007669"/>
    <property type="project" value="UniProtKB-KW"/>
</dbReference>
<protein>
    <submittedName>
        <fullName evidence="7">Xaa-Pro aminopeptidase</fullName>
        <ecNumber evidence="7">3.4.11.9</ecNumber>
    </submittedName>
</protein>
<keyword evidence="7" id="KW-0645">Protease</keyword>
<dbReference type="InterPro" id="IPR036005">
    <property type="entry name" value="Creatinase/aminopeptidase-like"/>
</dbReference>
<dbReference type="SUPFAM" id="SSF53092">
    <property type="entry name" value="Creatinase/prolidase N-terminal domain"/>
    <property type="match status" value="1"/>
</dbReference>
<dbReference type="InterPro" id="IPR033740">
    <property type="entry name" value="Pept_M24B"/>
</dbReference>
<evidence type="ECO:0000313" key="8">
    <source>
        <dbReference type="Proteomes" id="UP000018680"/>
    </source>
</evidence>
<reference evidence="7 8" key="1">
    <citation type="journal article" date="2015" name="Stand. Genomic Sci.">
        <title>Complete genome sequence and description of Salinispira pacifica gen. nov., sp. nov., a novel spirochaete isolated form a hypersaline microbial mat.</title>
        <authorList>
            <person name="Ben Hania W."/>
            <person name="Joseph M."/>
            <person name="Schumann P."/>
            <person name="Bunk B."/>
            <person name="Fiebig A."/>
            <person name="Sproer C."/>
            <person name="Klenk H.P."/>
            <person name="Fardeau M.L."/>
            <person name="Spring S."/>
        </authorList>
    </citation>
    <scope>NUCLEOTIDE SEQUENCE [LARGE SCALE GENOMIC DNA]</scope>
    <source>
        <strain evidence="7 8">L21-RPul-D2</strain>
    </source>
</reference>
<dbReference type="Pfam" id="PF16189">
    <property type="entry name" value="Creatinase_N_2"/>
    <property type="match status" value="1"/>
</dbReference>
<evidence type="ECO:0000259" key="6">
    <source>
        <dbReference type="Pfam" id="PF16188"/>
    </source>
</evidence>
<keyword evidence="3 7" id="KW-0378">Hydrolase</keyword>
<keyword evidence="8" id="KW-1185">Reference proteome</keyword>
<comment type="similarity">
    <text evidence="1">Belongs to the peptidase M24B family.</text>
</comment>
<name>V5WKP9_9SPIO</name>
<keyword evidence="2" id="KW-0479">Metal-binding</keyword>
<dbReference type="Pfam" id="PF16188">
    <property type="entry name" value="Peptidase_M24_C"/>
    <property type="match status" value="1"/>
</dbReference>
<dbReference type="GO" id="GO:0070006">
    <property type="term" value="F:metalloaminopeptidase activity"/>
    <property type="evidence" value="ECO:0007669"/>
    <property type="project" value="InterPro"/>
</dbReference>
<feature type="domain" description="Creatinase N-terminal" evidence="5">
    <location>
        <begin position="8"/>
        <end position="135"/>
    </location>
</feature>
<dbReference type="InterPro" id="IPR000587">
    <property type="entry name" value="Creatinase_N"/>
</dbReference>
<dbReference type="InterPro" id="IPR050422">
    <property type="entry name" value="X-Pro_aminopeptidase_P"/>
</dbReference>
<evidence type="ECO:0000256" key="3">
    <source>
        <dbReference type="ARBA" id="ARBA00022801"/>
    </source>
</evidence>
<dbReference type="Proteomes" id="UP000018680">
    <property type="component" value="Chromosome"/>
</dbReference>
<gene>
    <name evidence="7" type="ORF">L21SP2_2982</name>
</gene>
<dbReference type="Gene3D" id="3.90.230.10">
    <property type="entry name" value="Creatinase/methionine aminopeptidase superfamily"/>
    <property type="match status" value="1"/>
</dbReference>
<dbReference type="AlphaFoldDB" id="V5WKP9"/>
<feature type="domain" description="Peptidase M24" evidence="4">
    <location>
        <begin position="314"/>
        <end position="525"/>
    </location>
</feature>
<dbReference type="eggNOG" id="COG0006">
    <property type="taxonomic scope" value="Bacteria"/>
</dbReference>
<evidence type="ECO:0000256" key="1">
    <source>
        <dbReference type="ARBA" id="ARBA00008766"/>
    </source>
</evidence>
<dbReference type="SUPFAM" id="SSF55920">
    <property type="entry name" value="Creatinase/aminopeptidase"/>
    <property type="match status" value="1"/>
</dbReference>
<dbReference type="EMBL" id="CP006939">
    <property type="protein sequence ID" value="AHC16328.1"/>
    <property type="molecule type" value="Genomic_DNA"/>
</dbReference>
<dbReference type="Pfam" id="PF00557">
    <property type="entry name" value="Peptidase_M24"/>
    <property type="match status" value="1"/>
</dbReference>
<evidence type="ECO:0000256" key="2">
    <source>
        <dbReference type="ARBA" id="ARBA00022723"/>
    </source>
</evidence>
<evidence type="ECO:0000259" key="5">
    <source>
        <dbReference type="Pfam" id="PF01321"/>
    </source>
</evidence>
<dbReference type="FunFam" id="3.90.230.10:FF:000009">
    <property type="entry name" value="xaa-Pro aminopeptidase 2"/>
    <property type="match status" value="1"/>
</dbReference>
<dbReference type="STRING" id="1307761.L21SP2_2982"/>
<dbReference type="PANTHER" id="PTHR43763:SF6">
    <property type="entry name" value="XAA-PRO AMINOPEPTIDASE 1"/>
    <property type="match status" value="1"/>
</dbReference>
<dbReference type="HOGENOM" id="CLU_011781_2_4_12"/>
<dbReference type="InterPro" id="IPR000994">
    <property type="entry name" value="Pept_M24"/>
</dbReference>
<dbReference type="PATRIC" id="fig|1307761.3.peg.2971"/>